<accession>A0A9X2SKA9</accession>
<name>A0A9X2SKA9_9PSEU</name>
<sequence length="522" mass="54989">MSNPAAGVGPAATILVVDDTEASRYLAGSWLRRNGYRVVEAGTGGAALEAVAHRRPDLVLLDVNLPDISGIEVCERLKADPVTAAVPVIHMSATAIEPDDRTHGLNRGADGYLVEPVDPAELVAIVESALRYSRARSVAEQLARRLTKLTEATLTINSAGSFEDFLVAVAAGASAIFEAPATALATTMQGEVRIAADSADHLHSGGTEPAVLDDLTAALLPPHLRTAVSGGHELGWRPGRRSTIALSRAKPGAGVVCIAIDDEVAATEQDRDVLIQLGQVSALAVDALRTLTREHELAVSLQRSFLPRRIPARPDLPMAARYLPASRHAEIGGDFYEVTELDGRLLIAVGDVSGHSLEAALVMGEVRHALRAYAAEGHGLVAILDRLDVVVSRFHPEGLTTACLILLDPATGAAEVACAGHIPPLLADETGTRYLAIRGPLLGVGLPRPPATRLDLPAGTLVLLITDGLIERSGADIDAAMETLAENVSHDADLEALCDRLLDQFGRDAQDDIALLAFRREG</sequence>
<dbReference type="InterPro" id="IPR001932">
    <property type="entry name" value="PPM-type_phosphatase-like_dom"/>
</dbReference>
<dbReference type="Gene3D" id="3.60.40.10">
    <property type="entry name" value="PPM-type phosphatase domain"/>
    <property type="match status" value="1"/>
</dbReference>
<comment type="caution">
    <text evidence="4">The sequence shown here is derived from an EMBL/GenBank/DDBJ whole genome shotgun (WGS) entry which is preliminary data.</text>
</comment>
<keyword evidence="2" id="KW-0597">Phosphoprotein</keyword>
<dbReference type="Pfam" id="PF00072">
    <property type="entry name" value="Response_reg"/>
    <property type="match status" value="1"/>
</dbReference>
<feature type="modified residue" description="4-aspartylphosphate" evidence="2">
    <location>
        <position position="62"/>
    </location>
</feature>
<dbReference type="GO" id="GO:0000160">
    <property type="term" value="P:phosphorelay signal transduction system"/>
    <property type="evidence" value="ECO:0007669"/>
    <property type="project" value="InterPro"/>
</dbReference>
<protein>
    <submittedName>
        <fullName evidence="4">Fused response regulator/phosphatase</fullName>
    </submittedName>
</protein>
<dbReference type="InterPro" id="IPR036457">
    <property type="entry name" value="PPM-type-like_dom_sf"/>
</dbReference>
<dbReference type="PROSITE" id="PS50110">
    <property type="entry name" value="RESPONSE_REGULATORY"/>
    <property type="match status" value="1"/>
</dbReference>
<dbReference type="InterPro" id="IPR001789">
    <property type="entry name" value="Sig_transdc_resp-reg_receiver"/>
</dbReference>
<evidence type="ECO:0000256" key="2">
    <source>
        <dbReference type="PROSITE-ProRule" id="PRU00169"/>
    </source>
</evidence>
<dbReference type="SUPFAM" id="SSF81606">
    <property type="entry name" value="PP2C-like"/>
    <property type="match status" value="1"/>
</dbReference>
<gene>
    <name evidence="4" type="ORF">M8542_10210</name>
</gene>
<evidence type="ECO:0000259" key="3">
    <source>
        <dbReference type="PROSITE" id="PS50110"/>
    </source>
</evidence>
<keyword evidence="5" id="KW-1185">Reference proteome</keyword>
<dbReference type="SUPFAM" id="SSF52172">
    <property type="entry name" value="CheY-like"/>
    <property type="match status" value="1"/>
</dbReference>
<dbReference type="PANTHER" id="PTHR43156">
    <property type="entry name" value="STAGE II SPORULATION PROTEIN E-RELATED"/>
    <property type="match status" value="1"/>
</dbReference>
<dbReference type="InterPro" id="IPR052016">
    <property type="entry name" value="Bact_Sigma-Reg"/>
</dbReference>
<dbReference type="AlphaFoldDB" id="A0A9X2SKA9"/>
<evidence type="ECO:0000256" key="1">
    <source>
        <dbReference type="ARBA" id="ARBA00022801"/>
    </source>
</evidence>
<evidence type="ECO:0000313" key="5">
    <source>
        <dbReference type="Proteomes" id="UP001144096"/>
    </source>
</evidence>
<dbReference type="Gene3D" id="3.40.50.2300">
    <property type="match status" value="1"/>
</dbReference>
<proteinExistence type="predicted"/>
<dbReference type="InterPro" id="IPR011006">
    <property type="entry name" value="CheY-like_superfamily"/>
</dbReference>
<organism evidence="4 5">
    <name type="scientific">Amycolatopsis iheyensis</name>
    <dbReference type="NCBI Taxonomy" id="2945988"/>
    <lineage>
        <taxon>Bacteria</taxon>
        <taxon>Bacillati</taxon>
        <taxon>Actinomycetota</taxon>
        <taxon>Actinomycetes</taxon>
        <taxon>Pseudonocardiales</taxon>
        <taxon>Pseudonocardiaceae</taxon>
        <taxon>Amycolatopsis</taxon>
    </lineage>
</organism>
<keyword evidence="1" id="KW-0378">Hydrolase</keyword>
<evidence type="ECO:0000313" key="4">
    <source>
        <dbReference type="EMBL" id="MCR6483190.1"/>
    </source>
</evidence>
<dbReference type="GO" id="GO:0016791">
    <property type="term" value="F:phosphatase activity"/>
    <property type="evidence" value="ECO:0007669"/>
    <property type="project" value="TreeGrafter"/>
</dbReference>
<dbReference type="RefSeq" id="WP_257919819.1">
    <property type="nucleotide sequence ID" value="NZ_JAMXQV010000004.1"/>
</dbReference>
<dbReference type="Proteomes" id="UP001144096">
    <property type="component" value="Unassembled WGS sequence"/>
</dbReference>
<reference evidence="4" key="1">
    <citation type="submission" date="2022-06" db="EMBL/GenBank/DDBJ databases">
        <title>Amycolatopsis iheyaensis sp. nov., a new species of the genus Amycolatopsis isolated from soil in Iheya island, Japan.</title>
        <authorList>
            <person name="Ngamcharungchit C."/>
            <person name="Kanto H."/>
            <person name="Take A."/>
            <person name="Intra B."/>
            <person name="Matsumoto A."/>
            <person name="Panbangred W."/>
            <person name="Inahashi Y."/>
        </authorList>
    </citation>
    <scope>NUCLEOTIDE SEQUENCE</scope>
    <source>
        <strain evidence="4">OK19-0408</strain>
    </source>
</reference>
<dbReference type="PANTHER" id="PTHR43156:SF2">
    <property type="entry name" value="STAGE II SPORULATION PROTEIN E"/>
    <property type="match status" value="1"/>
</dbReference>
<feature type="domain" description="Response regulatory" evidence="3">
    <location>
        <begin position="13"/>
        <end position="130"/>
    </location>
</feature>
<dbReference type="SMART" id="SM00448">
    <property type="entry name" value="REC"/>
    <property type="match status" value="1"/>
</dbReference>
<dbReference type="Pfam" id="PF07228">
    <property type="entry name" value="SpoIIE"/>
    <property type="match status" value="1"/>
</dbReference>
<dbReference type="EMBL" id="JAMXQV010000004">
    <property type="protein sequence ID" value="MCR6483190.1"/>
    <property type="molecule type" value="Genomic_DNA"/>
</dbReference>
<dbReference type="SMART" id="SM00331">
    <property type="entry name" value="PP2C_SIG"/>
    <property type="match status" value="1"/>
</dbReference>